<evidence type="ECO:0000256" key="2">
    <source>
        <dbReference type="ARBA" id="ARBA00022723"/>
    </source>
</evidence>
<dbReference type="RefSeq" id="WP_219963795.1">
    <property type="nucleotide sequence ID" value="NZ_JAGFNZ010000001.1"/>
</dbReference>
<keyword evidence="7" id="KW-1185">Reference proteome</keyword>
<dbReference type="EMBL" id="JAGFNZ010000001">
    <property type="protein sequence ID" value="MBW7571381.1"/>
    <property type="molecule type" value="Genomic_DNA"/>
</dbReference>
<dbReference type="InterPro" id="IPR000688">
    <property type="entry name" value="HypA/HybF"/>
</dbReference>
<dbReference type="PANTHER" id="PTHR34535">
    <property type="entry name" value="HYDROGENASE MATURATION FACTOR HYPA"/>
    <property type="match status" value="1"/>
</dbReference>
<accession>A0ABS7DLF6</accession>
<proteinExistence type="inferred from homology"/>
<evidence type="ECO:0000256" key="4">
    <source>
        <dbReference type="HAMAP-Rule" id="MF_00213"/>
    </source>
</evidence>
<keyword evidence="1 4" id="KW-0533">Nickel</keyword>
<sequence>MHDYHKAADFLKEATEKAEAAGKNKVTKINIAVGEDSGYSGESIQMYFEDLSKGTVCEGAQMSVQSIKSKLRCPTCNELFERKRFDFSCPKCGTQGEPSGVGREVKIESIEME</sequence>
<keyword evidence="2 4" id="KW-0479">Metal-binding</keyword>
<evidence type="ECO:0000256" key="1">
    <source>
        <dbReference type="ARBA" id="ARBA00022596"/>
    </source>
</evidence>
<keyword evidence="3 4" id="KW-0862">Zinc</keyword>
<comment type="caution">
    <text evidence="6">The sequence shown here is derived from an EMBL/GenBank/DDBJ whole genome shotgun (WGS) entry which is preliminary data.</text>
</comment>
<evidence type="ECO:0000256" key="5">
    <source>
        <dbReference type="SAM" id="MobiDB-lite"/>
    </source>
</evidence>
<dbReference type="Proteomes" id="UP000719942">
    <property type="component" value="Unassembled WGS sequence"/>
</dbReference>
<feature type="binding site" evidence="4">
    <location>
        <position position="73"/>
    </location>
    <ligand>
        <name>Zn(2+)</name>
        <dbReference type="ChEBI" id="CHEBI:29105"/>
    </ligand>
</feature>
<feature type="region of interest" description="Disordered" evidence="5">
    <location>
        <begin position="94"/>
        <end position="113"/>
    </location>
</feature>
<dbReference type="Gene3D" id="3.30.2320.80">
    <property type="match status" value="1"/>
</dbReference>
<dbReference type="PANTHER" id="PTHR34535:SF3">
    <property type="entry name" value="HYDROGENASE MATURATION FACTOR HYPA"/>
    <property type="match status" value="1"/>
</dbReference>
<comment type="similarity">
    <text evidence="4">Belongs to the HypA/HybF family.</text>
</comment>
<dbReference type="Pfam" id="PF01155">
    <property type="entry name" value="HypA"/>
    <property type="match status" value="1"/>
</dbReference>
<evidence type="ECO:0000256" key="3">
    <source>
        <dbReference type="ARBA" id="ARBA00022833"/>
    </source>
</evidence>
<dbReference type="HAMAP" id="MF_00213">
    <property type="entry name" value="HypA_HybF"/>
    <property type="match status" value="1"/>
</dbReference>
<comment type="function">
    <text evidence="4">Involved in the maturation of [NiFe] hydrogenases. Required for nickel insertion into the metal center of the hydrogenase.</text>
</comment>
<gene>
    <name evidence="4" type="primary">hypA</name>
    <name evidence="6" type="ORF">J5W02_01030</name>
</gene>
<feature type="binding site" evidence="4">
    <location>
        <position position="89"/>
    </location>
    <ligand>
        <name>Zn(2+)</name>
        <dbReference type="ChEBI" id="CHEBI:29105"/>
    </ligand>
</feature>
<feature type="binding site" evidence="4">
    <location>
        <position position="92"/>
    </location>
    <ligand>
        <name>Zn(2+)</name>
        <dbReference type="ChEBI" id="CHEBI:29105"/>
    </ligand>
</feature>
<protein>
    <recommendedName>
        <fullName evidence="4">Hydrogenase maturation factor HypA</fullName>
    </recommendedName>
</protein>
<evidence type="ECO:0000313" key="6">
    <source>
        <dbReference type="EMBL" id="MBW7571381.1"/>
    </source>
</evidence>
<feature type="compositionally biased region" description="Basic and acidic residues" evidence="5">
    <location>
        <begin position="103"/>
        <end position="113"/>
    </location>
</feature>
<organism evidence="6 7">
    <name type="scientific">Caproiciproducens faecalis</name>
    <dbReference type="NCBI Taxonomy" id="2820301"/>
    <lineage>
        <taxon>Bacteria</taxon>
        <taxon>Bacillati</taxon>
        <taxon>Bacillota</taxon>
        <taxon>Clostridia</taxon>
        <taxon>Eubacteriales</taxon>
        <taxon>Acutalibacteraceae</taxon>
        <taxon>Caproiciproducens</taxon>
    </lineage>
</organism>
<reference evidence="6 7" key="1">
    <citation type="submission" date="2021-03" db="EMBL/GenBank/DDBJ databases">
        <title>Caproiciproducens sp. nov. isolated from feces of cow.</title>
        <authorList>
            <person name="Choi J.-Y."/>
        </authorList>
    </citation>
    <scope>NUCLEOTIDE SEQUENCE [LARGE SCALE GENOMIC DNA]</scope>
    <source>
        <strain evidence="6 7">AGMB10547</strain>
    </source>
</reference>
<evidence type="ECO:0000313" key="7">
    <source>
        <dbReference type="Proteomes" id="UP000719942"/>
    </source>
</evidence>
<dbReference type="PIRSF" id="PIRSF004761">
    <property type="entry name" value="Hydrgn_mat_HypA"/>
    <property type="match status" value="1"/>
</dbReference>
<name>A0ABS7DLF6_9FIRM</name>
<feature type="binding site" evidence="4">
    <location>
        <position position="76"/>
    </location>
    <ligand>
        <name>Zn(2+)</name>
        <dbReference type="ChEBI" id="CHEBI:29105"/>
    </ligand>
</feature>
<feature type="binding site" evidence="4">
    <location>
        <position position="2"/>
    </location>
    <ligand>
        <name>Ni(2+)</name>
        <dbReference type="ChEBI" id="CHEBI:49786"/>
    </ligand>
</feature>